<evidence type="ECO:0000256" key="1">
    <source>
        <dbReference type="ARBA" id="ARBA00008591"/>
    </source>
</evidence>
<dbReference type="SUPFAM" id="SSF109755">
    <property type="entry name" value="PhoU-like"/>
    <property type="match status" value="1"/>
</dbReference>
<reference evidence="2" key="1">
    <citation type="journal article" date="2020" name="mSystems">
        <title>Genome- and Community-Level Interaction Insights into Carbon Utilization and Element Cycling Functions of Hydrothermarchaeota in Hydrothermal Sediment.</title>
        <authorList>
            <person name="Zhou Z."/>
            <person name="Liu Y."/>
            <person name="Xu W."/>
            <person name="Pan J."/>
            <person name="Luo Z.H."/>
            <person name="Li M."/>
        </authorList>
    </citation>
    <scope>NUCLEOTIDE SEQUENCE [LARGE SCALE GENOMIC DNA]</scope>
    <source>
        <strain evidence="2">SpSt-648</strain>
    </source>
</reference>
<gene>
    <name evidence="2" type="ORF">ENU20_03665</name>
</gene>
<proteinExistence type="inferred from homology"/>
<dbReference type="Gene3D" id="1.20.58.220">
    <property type="entry name" value="Phosphate transport system protein phou homolog 2, domain 2"/>
    <property type="match status" value="1"/>
</dbReference>
<dbReference type="PANTHER" id="PTHR36536:SF3">
    <property type="entry name" value="UPF0111 PROTEIN HI_1603"/>
    <property type="match status" value="1"/>
</dbReference>
<comment type="similarity">
    <text evidence="1">Belongs to the UPF0111 family.</text>
</comment>
<protein>
    <submittedName>
        <fullName evidence="2">DUF47 family protein</fullName>
    </submittedName>
</protein>
<evidence type="ECO:0000313" key="2">
    <source>
        <dbReference type="EMBL" id="HGQ74156.1"/>
    </source>
</evidence>
<dbReference type="PANTHER" id="PTHR36536">
    <property type="entry name" value="UPF0111 PROTEIN HI_1603"/>
    <property type="match status" value="1"/>
</dbReference>
<accession>A0A7C4JLM7</accession>
<dbReference type="InterPro" id="IPR038078">
    <property type="entry name" value="PhoU-like_sf"/>
</dbReference>
<name>A0A7C4JLM7_STAMA</name>
<organism evidence="2">
    <name type="scientific">Staphylothermus marinus</name>
    <dbReference type="NCBI Taxonomy" id="2280"/>
    <lineage>
        <taxon>Archaea</taxon>
        <taxon>Thermoproteota</taxon>
        <taxon>Thermoprotei</taxon>
        <taxon>Desulfurococcales</taxon>
        <taxon>Desulfurococcaceae</taxon>
        <taxon>Staphylothermus</taxon>
    </lineage>
</organism>
<dbReference type="InterPro" id="IPR002727">
    <property type="entry name" value="DUF47"/>
</dbReference>
<dbReference type="EMBL" id="DTBP01000024">
    <property type="protein sequence ID" value="HGQ74156.1"/>
    <property type="molecule type" value="Genomic_DNA"/>
</dbReference>
<dbReference type="AlphaFoldDB" id="A0A7C4JLM7"/>
<dbReference type="InterPro" id="IPR018445">
    <property type="entry name" value="Put_Phosphate_transp_reg"/>
</dbReference>
<dbReference type="Pfam" id="PF01865">
    <property type="entry name" value="PhoU_div"/>
    <property type="match status" value="1"/>
</dbReference>
<comment type="caution">
    <text evidence="2">The sequence shown here is derived from an EMBL/GenBank/DDBJ whole genome shotgun (WGS) entry which is preliminary data.</text>
</comment>
<sequence length="220" mass="25187">MKWLFLSGEKLKECIDKFLIHYDYVVKTVYKLGEISRTIVAHDVKSAESIYNEIWVAERNADNVKREVIGLISVPFIDAKDREDILMLMDKVEEIASHAKSASKLIVMINKLDIRVESRVAEVIMKMVDKTINAMDELVQVVKNIGEPIDRITNNIVKIKNTEEEIDELRFDALSHLFSRCSEKLDVSCIVTKDLIDEVEKISDVCEDVCDLVKLISLSK</sequence>